<reference evidence="4" key="1">
    <citation type="journal article" date="2012" name="Nat. Biotechnol.">
        <title>Draft genome sequence of pigeonpea (Cajanus cajan), an orphan legume crop of resource-poor farmers.</title>
        <authorList>
            <person name="Varshney R.K."/>
            <person name="Chen W."/>
            <person name="Li Y."/>
            <person name="Bharti A.K."/>
            <person name="Saxena R.K."/>
            <person name="Schlueter J.A."/>
            <person name="Donoghue M.T."/>
            <person name="Azam S."/>
            <person name="Fan G."/>
            <person name="Whaley A.M."/>
            <person name="Farmer A.D."/>
            <person name="Sheridan J."/>
            <person name="Iwata A."/>
            <person name="Tuteja R."/>
            <person name="Penmetsa R.V."/>
            <person name="Wu W."/>
            <person name="Upadhyaya H.D."/>
            <person name="Yang S.P."/>
            <person name="Shah T."/>
            <person name="Saxena K.B."/>
            <person name="Michael T."/>
            <person name="McCombie W.R."/>
            <person name="Yang B."/>
            <person name="Zhang G."/>
            <person name="Yang H."/>
            <person name="Wang J."/>
            <person name="Spillane C."/>
            <person name="Cook D.R."/>
            <person name="May G.D."/>
            <person name="Xu X."/>
            <person name="Jackson S.A."/>
        </authorList>
    </citation>
    <scope>NUCLEOTIDE SEQUENCE [LARGE SCALE GENOMIC DNA]</scope>
</reference>
<feature type="domain" description="Retroviral polymerase SH3-like" evidence="3">
    <location>
        <begin position="8"/>
        <end position="63"/>
    </location>
</feature>
<evidence type="ECO:0000259" key="3">
    <source>
        <dbReference type="Pfam" id="PF25597"/>
    </source>
</evidence>
<dbReference type="AlphaFoldDB" id="A0A151RS81"/>
<feature type="compositionally biased region" description="Polar residues" evidence="1">
    <location>
        <begin position="129"/>
        <end position="150"/>
    </location>
</feature>
<dbReference type="Pfam" id="PF07727">
    <property type="entry name" value="RVT_2"/>
    <property type="match status" value="1"/>
</dbReference>
<feature type="domain" description="Reverse transcriptase Ty1/copia-type" evidence="2">
    <location>
        <begin position="196"/>
        <end position="247"/>
    </location>
</feature>
<evidence type="ECO:0000256" key="1">
    <source>
        <dbReference type="SAM" id="MobiDB-lite"/>
    </source>
</evidence>
<feature type="compositionally biased region" description="Polar residues" evidence="1">
    <location>
        <begin position="96"/>
        <end position="114"/>
    </location>
</feature>
<dbReference type="InterPro" id="IPR013103">
    <property type="entry name" value="RVT_2"/>
</dbReference>
<dbReference type="PANTHER" id="PTHR11439:SF455">
    <property type="entry name" value="RLK (RECEPTOR-LIKE PROTEIN KINASE) 8, PUTATIVE-RELATED"/>
    <property type="match status" value="1"/>
</dbReference>
<evidence type="ECO:0000313" key="4">
    <source>
        <dbReference type="EMBL" id="KYP45413.1"/>
    </source>
</evidence>
<name>A0A151RS81_CAJCA</name>
<accession>A0A151RS81</accession>
<dbReference type="CDD" id="cd09272">
    <property type="entry name" value="RNase_HI_RT_Ty1"/>
    <property type="match status" value="1"/>
</dbReference>
<sequence>MLLKPFGCVCYPHLRIFNSHKMNFRPSQCLFLGYNMHHKGYKCFTCDGKVIIPRNVVFDEDTFLGLSMFGTNSIPGKQPFQISQGVPSIPTLTSQLSAQPHYQSASNTSTSNMPNADPVPSSPPSTPSLTNPDVSSQSQFDTHATNQHPMTTRAKVGIFKPRVLLATSEPTTTTQVLATQHWKQAMHDEYNALMKNYTWDLVSLPPGRKAITCKWIFKNKYKPDGSILKHKARLVARGFNQQQGNCQDPSLYRSVIGALQYLTITRPDIAYTVNKLKSTDVDIFAYCDLDWASDHEDMRSTSGNCVYLGSNIVSWMAKKQRVVSRSSIEAEFRSLASLVAEIQFIQNLLLELHIWSKQVARGQIQVRHIPTRFQVADLLTKSPSSAIFLELRDKLTIDKQFTLSLKGDKRDIKSSICNNRYSMLAKLK</sequence>
<evidence type="ECO:0000259" key="2">
    <source>
        <dbReference type="Pfam" id="PF07727"/>
    </source>
</evidence>
<dbReference type="InterPro" id="IPR057670">
    <property type="entry name" value="SH3_retrovirus"/>
</dbReference>
<gene>
    <name evidence="4" type="ORF">KK1_033046</name>
</gene>
<proteinExistence type="predicted"/>
<dbReference type="Gramene" id="C.cajan_30486.t">
    <property type="protein sequence ID" value="C.cajan_30486.t"/>
    <property type="gene ID" value="C.cajan_30486"/>
</dbReference>
<dbReference type="PANTHER" id="PTHR11439">
    <property type="entry name" value="GAG-POL-RELATED RETROTRANSPOSON"/>
    <property type="match status" value="1"/>
</dbReference>
<organism evidence="4 5">
    <name type="scientific">Cajanus cajan</name>
    <name type="common">Pigeon pea</name>
    <name type="synonym">Cajanus indicus</name>
    <dbReference type="NCBI Taxonomy" id="3821"/>
    <lineage>
        <taxon>Eukaryota</taxon>
        <taxon>Viridiplantae</taxon>
        <taxon>Streptophyta</taxon>
        <taxon>Embryophyta</taxon>
        <taxon>Tracheophyta</taxon>
        <taxon>Spermatophyta</taxon>
        <taxon>Magnoliopsida</taxon>
        <taxon>eudicotyledons</taxon>
        <taxon>Gunneridae</taxon>
        <taxon>Pentapetalae</taxon>
        <taxon>rosids</taxon>
        <taxon>fabids</taxon>
        <taxon>Fabales</taxon>
        <taxon>Fabaceae</taxon>
        <taxon>Papilionoideae</taxon>
        <taxon>50 kb inversion clade</taxon>
        <taxon>NPAAA clade</taxon>
        <taxon>indigoferoid/millettioid clade</taxon>
        <taxon>Phaseoleae</taxon>
        <taxon>Cajanus</taxon>
    </lineage>
</organism>
<feature type="region of interest" description="Disordered" evidence="1">
    <location>
        <begin position="96"/>
        <end position="152"/>
    </location>
</feature>
<evidence type="ECO:0000313" key="5">
    <source>
        <dbReference type="Proteomes" id="UP000075243"/>
    </source>
</evidence>
<dbReference type="EMBL" id="KQ483592">
    <property type="protein sequence ID" value="KYP45413.1"/>
    <property type="molecule type" value="Genomic_DNA"/>
</dbReference>
<dbReference type="Proteomes" id="UP000075243">
    <property type="component" value="Unassembled WGS sequence"/>
</dbReference>
<protein>
    <submittedName>
        <fullName evidence="4">Uncharacterized protein</fullName>
    </submittedName>
</protein>
<keyword evidence="5" id="KW-1185">Reference proteome</keyword>
<dbReference type="Pfam" id="PF25597">
    <property type="entry name" value="SH3_retrovirus"/>
    <property type="match status" value="1"/>
</dbReference>